<dbReference type="InterPro" id="IPR018559">
    <property type="entry name" value="DUF2015"/>
</dbReference>
<evidence type="ECO:0000256" key="1">
    <source>
        <dbReference type="ARBA" id="ARBA00008325"/>
    </source>
</evidence>
<keyword evidence="3" id="KW-1133">Transmembrane helix</keyword>
<organism evidence="4 5">
    <name type="scientific">Wickerhamiella sorbophila</name>
    <dbReference type="NCBI Taxonomy" id="45607"/>
    <lineage>
        <taxon>Eukaryota</taxon>
        <taxon>Fungi</taxon>
        <taxon>Dikarya</taxon>
        <taxon>Ascomycota</taxon>
        <taxon>Saccharomycotina</taxon>
        <taxon>Dipodascomycetes</taxon>
        <taxon>Dipodascales</taxon>
        <taxon>Trichomonascaceae</taxon>
        <taxon>Wickerhamiella</taxon>
    </lineage>
</organism>
<dbReference type="Proteomes" id="UP000238350">
    <property type="component" value="Unassembled WGS sequence"/>
</dbReference>
<accession>A0A2T0FLW9</accession>
<protein>
    <submittedName>
        <fullName evidence="4">Uncharacterized protein</fullName>
    </submittedName>
</protein>
<dbReference type="GeneID" id="36517352"/>
<comment type="caution">
    <text evidence="4">The sequence shown here is derived from an EMBL/GenBank/DDBJ whole genome shotgun (WGS) entry which is preliminary data.</text>
</comment>
<evidence type="ECO:0000313" key="4">
    <source>
        <dbReference type="EMBL" id="PRT55984.1"/>
    </source>
</evidence>
<gene>
    <name evidence="4" type="ORF">B9G98_03604</name>
</gene>
<feature type="transmembrane region" description="Helical" evidence="3">
    <location>
        <begin position="13"/>
        <end position="35"/>
    </location>
</feature>
<sequence length="121" mass="13870">MELFDAIVRGFKGLFLIAIALIVFGTILLLFIYFVRRVIRGSFSQDKYLGLSSETFDLSANIENDNRSGLDNRSKFKVLLLMLWYGESFDEARTRYVQRAFSSNNIAPDGRPRDPKAVFFA</sequence>
<evidence type="ECO:0000256" key="3">
    <source>
        <dbReference type="SAM" id="Phobius"/>
    </source>
</evidence>
<evidence type="ECO:0000313" key="5">
    <source>
        <dbReference type="Proteomes" id="UP000238350"/>
    </source>
</evidence>
<keyword evidence="2" id="KW-0732">Signal</keyword>
<comment type="similarity">
    <text evidence="1">Belongs to the UPF0357 family.</text>
</comment>
<proteinExistence type="inferred from homology"/>
<name>A0A2T0FLW9_9ASCO</name>
<dbReference type="EMBL" id="NDIQ01000022">
    <property type="protein sequence ID" value="PRT55984.1"/>
    <property type="molecule type" value="Genomic_DNA"/>
</dbReference>
<reference evidence="4 5" key="1">
    <citation type="submission" date="2017-04" db="EMBL/GenBank/DDBJ databases">
        <title>Genome sequencing of [Candida] sorbophila.</title>
        <authorList>
            <person name="Ahn J.O."/>
        </authorList>
    </citation>
    <scope>NUCLEOTIDE SEQUENCE [LARGE SCALE GENOMIC DNA]</scope>
    <source>
        <strain evidence="4 5">DS02</strain>
    </source>
</reference>
<dbReference type="PANTHER" id="PTHR28023:SF1">
    <property type="entry name" value="UPF0357 PROTEIN YCL012C"/>
    <property type="match status" value="1"/>
</dbReference>
<dbReference type="OrthoDB" id="447314at2759"/>
<keyword evidence="3" id="KW-0812">Transmembrane</keyword>
<dbReference type="AlphaFoldDB" id="A0A2T0FLW9"/>
<dbReference type="RefSeq" id="XP_024665929.1">
    <property type="nucleotide sequence ID" value="XM_024810161.1"/>
</dbReference>
<evidence type="ECO:0000256" key="2">
    <source>
        <dbReference type="ARBA" id="ARBA00022729"/>
    </source>
</evidence>
<dbReference type="PANTHER" id="PTHR28023">
    <property type="entry name" value="UPF0357 PROTEIN YCL012C"/>
    <property type="match status" value="1"/>
</dbReference>
<dbReference type="Pfam" id="PF09435">
    <property type="entry name" value="DUF2015"/>
    <property type="match status" value="1"/>
</dbReference>
<keyword evidence="5" id="KW-1185">Reference proteome</keyword>
<keyword evidence="3" id="KW-0472">Membrane</keyword>